<dbReference type="Pfam" id="PF06580">
    <property type="entry name" value="His_kinase"/>
    <property type="match status" value="1"/>
</dbReference>
<dbReference type="Gene3D" id="3.30.565.10">
    <property type="entry name" value="Histidine kinase-like ATPase, C-terminal domain"/>
    <property type="match status" value="1"/>
</dbReference>
<dbReference type="GO" id="GO:0016020">
    <property type="term" value="C:membrane"/>
    <property type="evidence" value="ECO:0007669"/>
    <property type="project" value="InterPro"/>
</dbReference>
<evidence type="ECO:0000259" key="4">
    <source>
        <dbReference type="PROSITE" id="PS50109"/>
    </source>
</evidence>
<organism evidence="5 6">
    <name type="scientific">Eubacterium callanderi</name>
    <dbReference type="NCBI Taxonomy" id="53442"/>
    <lineage>
        <taxon>Bacteria</taxon>
        <taxon>Bacillati</taxon>
        <taxon>Bacillota</taxon>
        <taxon>Clostridia</taxon>
        <taxon>Eubacteriales</taxon>
        <taxon>Eubacteriaceae</taxon>
        <taxon>Eubacterium</taxon>
    </lineage>
</organism>
<dbReference type="Pfam" id="PF02518">
    <property type="entry name" value="HATPase_c"/>
    <property type="match status" value="1"/>
</dbReference>
<keyword evidence="2" id="KW-0902">Two-component regulatory system</keyword>
<feature type="domain" description="Histidine kinase" evidence="4">
    <location>
        <begin position="508"/>
        <end position="598"/>
    </location>
</feature>
<dbReference type="SUPFAM" id="SSF55874">
    <property type="entry name" value="ATPase domain of HSP90 chaperone/DNA topoisomerase II/histidine kinase"/>
    <property type="match status" value="1"/>
</dbReference>
<keyword evidence="1 5" id="KW-0418">Kinase</keyword>
<protein>
    <submittedName>
        <fullName evidence="5">Histidine kinase</fullName>
    </submittedName>
</protein>
<evidence type="ECO:0000313" key="6">
    <source>
        <dbReference type="Proteomes" id="UP000586254"/>
    </source>
</evidence>
<dbReference type="PROSITE" id="PS50109">
    <property type="entry name" value="HIS_KIN"/>
    <property type="match status" value="1"/>
</dbReference>
<keyword evidence="3" id="KW-0812">Transmembrane</keyword>
<comment type="caution">
    <text evidence="5">The sequence shown here is derived from an EMBL/GenBank/DDBJ whole genome shotgun (WGS) entry which is preliminary data.</text>
</comment>
<feature type="transmembrane region" description="Helical" evidence="3">
    <location>
        <begin position="339"/>
        <end position="360"/>
    </location>
</feature>
<keyword evidence="3" id="KW-1133">Transmembrane helix</keyword>
<dbReference type="RefSeq" id="WP_090412300.1">
    <property type="nucleotide sequence ID" value="NZ_CABJAI010000003.1"/>
</dbReference>
<dbReference type="Proteomes" id="UP000586254">
    <property type="component" value="Unassembled WGS sequence"/>
</dbReference>
<dbReference type="InterPro" id="IPR036890">
    <property type="entry name" value="HATPase_C_sf"/>
</dbReference>
<gene>
    <name evidence="5" type="ORF">H0N91_06345</name>
</gene>
<evidence type="ECO:0000256" key="1">
    <source>
        <dbReference type="ARBA" id="ARBA00022777"/>
    </source>
</evidence>
<proteinExistence type="predicted"/>
<dbReference type="EMBL" id="JACCKS010000006">
    <property type="protein sequence ID" value="NZA37767.1"/>
    <property type="molecule type" value="Genomic_DNA"/>
</dbReference>
<dbReference type="InterPro" id="IPR010559">
    <property type="entry name" value="Sig_transdc_His_kin_internal"/>
</dbReference>
<accession>A0A1I5IVG0</accession>
<dbReference type="SMART" id="SM00387">
    <property type="entry name" value="HATPase_c"/>
    <property type="match status" value="1"/>
</dbReference>
<evidence type="ECO:0000256" key="3">
    <source>
        <dbReference type="SAM" id="Phobius"/>
    </source>
</evidence>
<dbReference type="InterPro" id="IPR003594">
    <property type="entry name" value="HATPase_dom"/>
</dbReference>
<feature type="transmembrane region" description="Helical" evidence="3">
    <location>
        <begin position="217"/>
        <end position="237"/>
    </location>
</feature>
<evidence type="ECO:0000313" key="5">
    <source>
        <dbReference type="EMBL" id="NZA37767.1"/>
    </source>
</evidence>
<dbReference type="GO" id="GO:0000155">
    <property type="term" value="F:phosphorelay sensor kinase activity"/>
    <property type="evidence" value="ECO:0007669"/>
    <property type="project" value="InterPro"/>
</dbReference>
<feature type="transmembrane region" description="Helical" evidence="3">
    <location>
        <begin position="249"/>
        <end position="267"/>
    </location>
</feature>
<dbReference type="AlphaFoldDB" id="A0A1I5IVG0"/>
<feature type="transmembrane region" description="Helical" evidence="3">
    <location>
        <begin position="274"/>
        <end position="294"/>
    </location>
</feature>
<sequence length="602" mass="66092">MKSNIVLKILALVIALFSVTLLAYTIAEEHRTDELNTVLDPLTFTGTWQASDGAAPQPLTADTKIDSDQNPSVILTGHFSQNINDGSPILFRVSNIRVQLYKNGTEIYSFGQPGAYPSFSKSPGNQWDVLLAPGGVAASDTITIRLENIYPSNNEQAFNLFLENLFMGDSGVLFRDLVTTSGSSLLLGGFILLMGLVLLAAVIILKIIRTPLSWAPFHLSLFTIASGLWIFLDFHIISLLVTTNVFTNILDILSLSLIMPFLGLYLLDFVKSRARYAISGCVYAGLAFTLFFLLVQSLGIWDGYELLTPLTLLDAAAVIIILFSLIYENAHNPQRDTRFILFSCGICFIGFGDIVNYYLGFLPFNLFFKLGFTLFILAQLSYMVRYTRNTLAAARKTQALEKELVQNRIAIMLSQIQPHFLFNALTAIKQLCAIDPEKAEEAVGQFAGFLRGNLDSLSHTGAIPFEKELTHIENYLSLEKMRFGKRLSIAYDIGVSDFSLPPLTVQPLVENAVRYGVTKKPSGGTVTLSTQETEDSVILTISDDGVGFDPSVKKEDGRSHIGIDNVRSRLENQCGGRLTVTTVLGSGTTATIILPKKGGSTE</sequence>
<evidence type="ECO:0000256" key="2">
    <source>
        <dbReference type="ARBA" id="ARBA00023012"/>
    </source>
</evidence>
<reference evidence="5 6" key="1">
    <citation type="submission" date="2020-07" db="EMBL/GenBank/DDBJ databases">
        <title>Organ Donor 1.</title>
        <authorList>
            <person name="Marsh A.J."/>
            <person name="Azcarate-Peril M.A."/>
        </authorList>
    </citation>
    <scope>NUCLEOTIDE SEQUENCE [LARGE SCALE GENOMIC DNA]</scope>
    <source>
        <strain evidence="5 6">AMC0717</strain>
    </source>
</reference>
<keyword evidence="1 5" id="KW-0808">Transferase</keyword>
<dbReference type="PANTHER" id="PTHR34220">
    <property type="entry name" value="SENSOR HISTIDINE KINASE YPDA"/>
    <property type="match status" value="1"/>
</dbReference>
<dbReference type="InterPro" id="IPR005467">
    <property type="entry name" value="His_kinase_dom"/>
</dbReference>
<dbReference type="PANTHER" id="PTHR34220:SF7">
    <property type="entry name" value="SENSOR HISTIDINE KINASE YPDA"/>
    <property type="match status" value="1"/>
</dbReference>
<dbReference type="InterPro" id="IPR050640">
    <property type="entry name" value="Bact_2-comp_sensor_kinase"/>
</dbReference>
<feature type="transmembrane region" description="Helical" evidence="3">
    <location>
        <begin position="185"/>
        <end position="205"/>
    </location>
</feature>
<name>A0A1I5IVG0_9FIRM</name>
<feature type="transmembrane region" description="Helical" evidence="3">
    <location>
        <begin position="306"/>
        <end position="327"/>
    </location>
</feature>
<keyword evidence="3" id="KW-0472">Membrane</keyword>